<accession>A0A0L0FP79</accession>
<organism evidence="2 3">
    <name type="scientific">Sphaeroforma arctica JP610</name>
    <dbReference type="NCBI Taxonomy" id="667725"/>
    <lineage>
        <taxon>Eukaryota</taxon>
        <taxon>Ichthyosporea</taxon>
        <taxon>Ichthyophonida</taxon>
        <taxon>Sphaeroforma</taxon>
    </lineage>
</organism>
<feature type="compositionally biased region" description="Pro residues" evidence="1">
    <location>
        <begin position="93"/>
        <end position="104"/>
    </location>
</feature>
<feature type="compositionally biased region" description="Polar residues" evidence="1">
    <location>
        <begin position="66"/>
        <end position="75"/>
    </location>
</feature>
<evidence type="ECO:0000256" key="1">
    <source>
        <dbReference type="SAM" id="MobiDB-lite"/>
    </source>
</evidence>
<dbReference type="AlphaFoldDB" id="A0A0L0FP79"/>
<evidence type="ECO:0000313" key="3">
    <source>
        <dbReference type="Proteomes" id="UP000054560"/>
    </source>
</evidence>
<feature type="region of interest" description="Disordered" evidence="1">
    <location>
        <begin position="216"/>
        <end position="305"/>
    </location>
</feature>
<dbReference type="Proteomes" id="UP000054560">
    <property type="component" value="Unassembled WGS sequence"/>
</dbReference>
<feature type="compositionally biased region" description="Polar residues" evidence="1">
    <location>
        <begin position="123"/>
        <end position="134"/>
    </location>
</feature>
<feature type="region of interest" description="Disordered" evidence="1">
    <location>
        <begin position="47"/>
        <end position="192"/>
    </location>
</feature>
<feature type="compositionally biased region" description="Low complexity" evidence="1">
    <location>
        <begin position="158"/>
        <end position="188"/>
    </location>
</feature>
<dbReference type="EMBL" id="KQ242462">
    <property type="protein sequence ID" value="KNC78587.1"/>
    <property type="molecule type" value="Genomic_DNA"/>
</dbReference>
<gene>
    <name evidence="2" type="ORF">SARC_08986</name>
</gene>
<evidence type="ECO:0000313" key="2">
    <source>
        <dbReference type="EMBL" id="KNC78587.1"/>
    </source>
</evidence>
<feature type="compositionally biased region" description="Low complexity" evidence="1">
    <location>
        <begin position="273"/>
        <end position="285"/>
    </location>
</feature>
<dbReference type="GeneID" id="25909490"/>
<protein>
    <submittedName>
        <fullName evidence="2">Uncharacterized protein</fullName>
    </submittedName>
</protein>
<feature type="compositionally biased region" description="Polar residues" evidence="1">
    <location>
        <begin position="238"/>
        <end position="247"/>
    </location>
</feature>
<keyword evidence="3" id="KW-1185">Reference proteome</keyword>
<feature type="compositionally biased region" description="Polar residues" evidence="1">
    <location>
        <begin position="141"/>
        <end position="157"/>
    </location>
</feature>
<sequence>MIHVLHIRFTLCTPLSLCIHEQTSSLEQLLATLQRVFSASPPVYARPPAQAATANSHNKPSYGYGQYTNNSTSAHVQPHAQAGGYLTRVQTQPPLPPKPGAPPRLKPKPGQQGPHGEVGNGDGSSMDTSMNGSRNALRGVNTFSMGSGVGQSWQQPAQAQVTPPHPTHPQQAQAQRQYTQARRQYTQASSDSMYSISARGDTYNAHAYSTSQLPMMHAHSERDLRPTIGSPQSHPPSGGTQPQSPMASGQFGVADSTHALQQPQGYQHHRQPQEYPSQQQQYHQHQPPPPQSGQNQNGTPSHTSAFDELMGLDLSLSAPSPLSGAVAGGEPSANGVVPLASTSQQLVAGSSLASGHPPAQPHSATATVANSTAAVSVAKMNTEAHLVNDSLLDMDITPNAGPQGPDQQRLRRMRATKKLESASGPSYLVPTLYLCPTIPEYDVPTGLDHVLIEHTVVWAALTLNAPVNCDLGHG</sequence>
<proteinExistence type="predicted"/>
<reference evidence="2 3" key="1">
    <citation type="submission" date="2011-02" db="EMBL/GenBank/DDBJ databases">
        <title>The Genome Sequence of Sphaeroforma arctica JP610.</title>
        <authorList>
            <consortium name="The Broad Institute Genome Sequencing Platform"/>
            <person name="Russ C."/>
            <person name="Cuomo C."/>
            <person name="Young S.K."/>
            <person name="Zeng Q."/>
            <person name="Gargeya S."/>
            <person name="Alvarado L."/>
            <person name="Berlin A."/>
            <person name="Chapman S.B."/>
            <person name="Chen Z."/>
            <person name="Freedman E."/>
            <person name="Gellesch M."/>
            <person name="Goldberg J."/>
            <person name="Griggs A."/>
            <person name="Gujja S."/>
            <person name="Heilman E."/>
            <person name="Heiman D."/>
            <person name="Howarth C."/>
            <person name="Mehta T."/>
            <person name="Neiman D."/>
            <person name="Pearson M."/>
            <person name="Roberts A."/>
            <person name="Saif S."/>
            <person name="Shea T."/>
            <person name="Shenoy N."/>
            <person name="Sisk P."/>
            <person name="Stolte C."/>
            <person name="Sykes S."/>
            <person name="White J."/>
            <person name="Yandava C."/>
            <person name="Burger G."/>
            <person name="Gray M.W."/>
            <person name="Holland P.W.H."/>
            <person name="King N."/>
            <person name="Lang F.B.F."/>
            <person name="Roger A.J."/>
            <person name="Ruiz-Trillo I."/>
            <person name="Haas B."/>
            <person name="Nusbaum C."/>
            <person name="Birren B."/>
        </authorList>
    </citation>
    <scope>NUCLEOTIDE SEQUENCE [LARGE SCALE GENOMIC DNA]</scope>
    <source>
        <strain evidence="2 3">JP610</strain>
    </source>
</reference>
<name>A0A0L0FP79_9EUKA</name>
<dbReference type="RefSeq" id="XP_014152489.1">
    <property type="nucleotide sequence ID" value="XM_014297014.1"/>
</dbReference>